<accession>A0A512JCF3</accession>
<keyword evidence="4" id="KW-1185">Reference proteome</keyword>
<evidence type="ECO:0000313" key="1">
    <source>
        <dbReference type="EMBL" id="GEP07611.1"/>
    </source>
</evidence>
<gene>
    <name evidence="2" type="ORF">GCM10007888_45770</name>
    <name evidence="1" type="ORF">MOX02_56490</name>
</gene>
<reference evidence="4" key="2">
    <citation type="journal article" date="2019" name="Int. J. Syst. Evol. Microbiol.">
        <title>The Global Catalogue of Microorganisms (GCM) 10K type strain sequencing project: providing services to taxonomists for standard genome sequencing and annotation.</title>
        <authorList>
            <consortium name="The Broad Institute Genomics Platform"/>
            <consortium name="The Broad Institute Genome Sequencing Center for Infectious Disease"/>
            <person name="Wu L."/>
            <person name="Ma J."/>
        </authorList>
    </citation>
    <scope>NUCLEOTIDE SEQUENCE [LARGE SCALE GENOMIC DNA]</scope>
    <source>
        <strain evidence="4">NBRC 107715</strain>
    </source>
</reference>
<dbReference type="EMBL" id="BSPK01000098">
    <property type="protein sequence ID" value="GLS66195.1"/>
    <property type="molecule type" value="Genomic_DNA"/>
</dbReference>
<protein>
    <submittedName>
        <fullName evidence="1">Uncharacterized protein</fullName>
    </submittedName>
</protein>
<dbReference type="Proteomes" id="UP001156856">
    <property type="component" value="Unassembled WGS sequence"/>
</dbReference>
<reference evidence="1 3" key="3">
    <citation type="submission" date="2019-07" db="EMBL/GenBank/DDBJ databases">
        <title>Whole genome shotgun sequence of Methylobacterium oxalidis NBRC 107715.</title>
        <authorList>
            <person name="Hosoyama A."/>
            <person name="Uohara A."/>
            <person name="Ohji S."/>
            <person name="Ichikawa N."/>
        </authorList>
    </citation>
    <scope>NUCLEOTIDE SEQUENCE [LARGE SCALE GENOMIC DNA]</scope>
    <source>
        <strain evidence="1 3">NBRC 107715</strain>
    </source>
</reference>
<reference evidence="2" key="1">
    <citation type="journal article" date="2014" name="Int. J. Syst. Evol. Microbiol.">
        <title>Complete genome of a new Firmicutes species belonging to the dominant human colonic microbiota ('Ruminococcus bicirculans') reveals two chromosomes and a selective capacity to utilize plant glucans.</title>
        <authorList>
            <consortium name="NISC Comparative Sequencing Program"/>
            <person name="Wegmann U."/>
            <person name="Louis P."/>
            <person name="Goesmann A."/>
            <person name="Henrissat B."/>
            <person name="Duncan S.H."/>
            <person name="Flint H.J."/>
        </authorList>
    </citation>
    <scope>NUCLEOTIDE SEQUENCE</scope>
    <source>
        <strain evidence="2">NBRC 107715</strain>
    </source>
</reference>
<evidence type="ECO:0000313" key="4">
    <source>
        <dbReference type="Proteomes" id="UP001156856"/>
    </source>
</evidence>
<comment type="caution">
    <text evidence="1">The sequence shown here is derived from an EMBL/GenBank/DDBJ whole genome shotgun (WGS) entry which is preliminary data.</text>
</comment>
<dbReference type="RefSeq" id="WP_147029042.1">
    <property type="nucleotide sequence ID" value="NZ_BJZU01000166.1"/>
</dbReference>
<sequence>MAHPTDPTFGPYPQQPQAVIPVTPGGVPLGGPFRKAVTINPGTPVQPGRSVLIAPFSGGRLFLKLADGGSIEIPNPGAQQRIDGFAVLDVNTTASTANSLPTVQVLS</sequence>
<organism evidence="1 3">
    <name type="scientific">Methylobacterium oxalidis</name>
    <dbReference type="NCBI Taxonomy" id="944322"/>
    <lineage>
        <taxon>Bacteria</taxon>
        <taxon>Pseudomonadati</taxon>
        <taxon>Pseudomonadota</taxon>
        <taxon>Alphaproteobacteria</taxon>
        <taxon>Hyphomicrobiales</taxon>
        <taxon>Methylobacteriaceae</taxon>
        <taxon>Methylobacterium</taxon>
    </lineage>
</organism>
<dbReference type="EMBL" id="BJZU01000166">
    <property type="protein sequence ID" value="GEP07611.1"/>
    <property type="molecule type" value="Genomic_DNA"/>
</dbReference>
<reference evidence="2" key="4">
    <citation type="submission" date="2023-01" db="EMBL/GenBank/DDBJ databases">
        <title>Draft genome sequence of Methylobacterium oxalidis strain NBRC 107715.</title>
        <authorList>
            <person name="Sun Q."/>
            <person name="Mori K."/>
        </authorList>
    </citation>
    <scope>NUCLEOTIDE SEQUENCE</scope>
    <source>
        <strain evidence="2">NBRC 107715</strain>
    </source>
</reference>
<name>A0A512JCF3_9HYPH</name>
<evidence type="ECO:0000313" key="3">
    <source>
        <dbReference type="Proteomes" id="UP000321960"/>
    </source>
</evidence>
<evidence type="ECO:0000313" key="2">
    <source>
        <dbReference type="EMBL" id="GLS66195.1"/>
    </source>
</evidence>
<dbReference type="AlphaFoldDB" id="A0A512JCF3"/>
<proteinExistence type="predicted"/>
<dbReference type="Proteomes" id="UP000321960">
    <property type="component" value="Unassembled WGS sequence"/>
</dbReference>